<gene>
    <name evidence="4" type="ORF">COU89_03120</name>
</gene>
<dbReference type="Pfam" id="PF00534">
    <property type="entry name" value="Glycos_transf_1"/>
    <property type="match status" value="1"/>
</dbReference>
<dbReference type="SUPFAM" id="SSF53756">
    <property type="entry name" value="UDP-Glycosyltransferase/glycogen phosphorylase"/>
    <property type="match status" value="1"/>
</dbReference>
<evidence type="ECO:0000256" key="1">
    <source>
        <dbReference type="ARBA" id="ARBA00022679"/>
    </source>
</evidence>
<protein>
    <recommendedName>
        <fullName evidence="6">Glycosyltransferase family 1 protein</fullName>
    </recommendedName>
</protein>
<dbReference type="AlphaFoldDB" id="A0A2M8KU71"/>
<feature type="domain" description="Glycosyl transferase family 1" evidence="2">
    <location>
        <begin position="179"/>
        <end position="337"/>
    </location>
</feature>
<evidence type="ECO:0000259" key="3">
    <source>
        <dbReference type="Pfam" id="PF13439"/>
    </source>
</evidence>
<dbReference type="CDD" id="cd03809">
    <property type="entry name" value="GT4_MtfB-like"/>
    <property type="match status" value="1"/>
</dbReference>
<evidence type="ECO:0000313" key="5">
    <source>
        <dbReference type="Proteomes" id="UP000231569"/>
    </source>
</evidence>
<dbReference type="PANTHER" id="PTHR46401:SF2">
    <property type="entry name" value="GLYCOSYLTRANSFERASE WBBK-RELATED"/>
    <property type="match status" value="1"/>
</dbReference>
<reference evidence="5" key="1">
    <citation type="submission" date="2017-09" db="EMBL/GenBank/DDBJ databases">
        <title>Depth-based differentiation of microbial function through sediment-hosted aquifers and enrichment of novel symbionts in the deep terrestrial subsurface.</title>
        <authorList>
            <person name="Probst A.J."/>
            <person name="Ladd B."/>
            <person name="Jarett J.K."/>
            <person name="Geller-Mcgrath D.E."/>
            <person name="Sieber C.M.K."/>
            <person name="Emerson J.B."/>
            <person name="Anantharaman K."/>
            <person name="Thomas B.C."/>
            <person name="Malmstrom R."/>
            <person name="Stieglmeier M."/>
            <person name="Klingl A."/>
            <person name="Woyke T."/>
            <person name="Ryan C.M."/>
            <person name="Banfield J.F."/>
        </authorList>
    </citation>
    <scope>NUCLEOTIDE SEQUENCE [LARGE SCALE GENOMIC DNA]</scope>
</reference>
<sequence length="361" mass="41482">MIIGIDGNEANVVQRVGVSWYVFHVLHQLARQANQNRKVRIFLREPPQEDLPKASMYVEYCVVPGIRLWSQLFLPINLYLFHRDVSVFIAPAHYAPRRAPCPTIVIIHDVSYRYYPHDFRKKDVYQLNAWTGYSVKNARKIAAVSQKTKEDVIAQYHVNPDDVRVIHNGFEAPSVAVPHEKDNTIIYIGTLQPRKNVETLLEAYALFKRTHQDYHLVIVGKKGWLYEHIDMAIERYHLRDAVTFTGYIDEREKYQLLGRARALVMPAYYEGFGLPLLEAMWAGTPIIAAHTGSLSEVGGDACLYVDPIDAYRMAQAIATLVDDSLLQKKYREAGKKRVKQFTWKYTADQLITLCEEVAQAD</sequence>
<dbReference type="GO" id="GO:0009103">
    <property type="term" value="P:lipopolysaccharide biosynthetic process"/>
    <property type="evidence" value="ECO:0007669"/>
    <property type="project" value="TreeGrafter"/>
</dbReference>
<feature type="domain" description="Glycosyltransferase subfamily 4-like N-terminal" evidence="3">
    <location>
        <begin position="17"/>
        <end position="170"/>
    </location>
</feature>
<proteinExistence type="predicted"/>
<dbReference type="Gene3D" id="3.40.50.2000">
    <property type="entry name" value="Glycogen Phosphorylase B"/>
    <property type="match status" value="2"/>
</dbReference>
<keyword evidence="1" id="KW-0808">Transferase</keyword>
<dbReference type="PANTHER" id="PTHR46401">
    <property type="entry name" value="GLYCOSYLTRANSFERASE WBBK-RELATED"/>
    <property type="match status" value="1"/>
</dbReference>
<comment type="caution">
    <text evidence="4">The sequence shown here is derived from an EMBL/GenBank/DDBJ whole genome shotgun (WGS) entry which is preliminary data.</text>
</comment>
<dbReference type="GO" id="GO:0016757">
    <property type="term" value="F:glycosyltransferase activity"/>
    <property type="evidence" value="ECO:0007669"/>
    <property type="project" value="InterPro"/>
</dbReference>
<evidence type="ECO:0000259" key="2">
    <source>
        <dbReference type="Pfam" id="PF00534"/>
    </source>
</evidence>
<dbReference type="EMBL" id="PFEE01000064">
    <property type="protein sequence ID" value="PJE63476.1"/>
    <property type="molecule type" value="Genomic_DNA"/>
</dbReference>
<accession>A0A2M8KU71</accession>
<dbReference type="InterPro" id="IPR001296">
    <property type="entry name" value="Glyco_trans_1"/>
</dbReference>
<dbReference type="Proteomes" id="UP000231569">
    <property type="component" value="Unassembled WGS sequence"/>
</dbReference>
<dbReference type="InterPro" id="IPR028098">
    <property type="entry name" value="Glyco_trans_4-like_N"/>
</dbReference>
<evidence type="ECO:0000313" key="4">
    <source>
        <dbReference type="EMBL" id="PJE63476.1"/>
    </source>
</evidence>
<dbReference type="Pfam" id="PF13439">
    <property type="entry name" value="Glyco_transf_4"/>
    <property type="match status" value="1"/>
</dbReference>
<organism evidence="4 5">
    <name type="scientific">Candidatus Roizmanbacteria bacterium CG10_big_fil_rev_8_21_14_0_10_45_7</name>
    <dbReference type="NCBI Taxonomy" id="1974854"/>
    <lineage>
        <taxon>Bacteria</taxon>
        <taxon>Candidatus Roizmaniibacteriota</taxon>
    </lineage>
</organism>
<name>A0A2M8KU71_9BACT</name>
<evidence type="ECO:0008006" key="6">
    <source>
        <dbReference type="Google" id="ProtNLM"/>
    </source>
</evidence>